<reference evidence="1 2" key="1">
    <citation type="submission" date="2018-06" db="EMBL/GenBank/DDBJ databases">
        <title>Draft Genome Sequence of a Novel Marine Bacterium Related to the Verrucomicrobia.</title>
        <authorList>
            <person name="Vosseberg J."/>
            <person name="Martijn J."/>
            <person name="Ettema T.J.G."/>
        </authorList>
    </citation>
    <scope>NUCLEOTIDE SEQUENCE [LARGE SCALE GENOMIC DNA]</scope>
    <source>
        <strain evidence="1">TARA_B100001123</strain>
    </source>
</reference>
<sequence>MNELFKDSTQLYIADKVQIFVDNVILESVTDVTRLWHTPDRYDTSPLIKKTEDWEGLPYFGCANYTVIRDTQDGLFKCWYEILVGEPDSSKMQLGLESRMCYAVSSNGIVWDKPEVDRPSTNNHKTNIVLGNSKSGAHGLTVVEDPFPNSEAERFKGLFTRMWDQNNNRQIVAAYSPDGIQWQIYDDLPCVGNAGPRLCDVHIVGYDWEAREYVAYTRHFLMTAGATRTRFNRDETFSRPFEPDNFSTYSQRRIWQIRSSDFLHWSEPILLATADEDMDNIDESFYGMVPYRIGTQYLAPLCVFQAVDNVMDVQLFHSRDGLRWKRTMKGQPFLARNHENCWDSHMVTIVNPPIEVDEELWFYYSGTDFHHDWWLVGQREGIDHPEAKDPLGCGAAFGMGLAKMRKDGYAGLFANRYREGIVITRPLISLGSRLAINGRCYLNGSIRIEILDRDNKVLGSCTKEACDPFVGDSTHHTMTWKSDPRIPTGRGQDLYWRKLRIHLRNAELFSFRFTHSIDDPDPYKTEKEW</sequence>
<accession>A0A2Z4AKR6</accession>
<organism evidence="1 2">
    <name type="scientific">Candidatus Moanibacter tarae</name>
    <dbReference type="NCBI Taxonomy" id="2200854"/>
    <lineage>
        <taxon>Bacteria</taxon>
        <taxon>Pseudomonadati</taxon>
        <taxon>Verrucomicrobiota</taxon>
        <taxon>Opitutia</taxon>
        <taxon>Puniceicoccales</taxon>
        <taxon>Puniceicoccales incertae sedis</taxon>
        <taxon>Candidatus Moanibacter</taxon>
    </lineage>
</organism>
<name>A0A2Z4AKR6_9BACT</name>
<dbReference type="Proteomes" id="UP000247465">
    <property type="component" value="Chromosome"/>
</dbReference>
<proteinExistence type="predicted"/>
<dbReference type="SUPFAM" id="SSF75005">
    <property type="entry name" value="Arabinanase/levansucrase/invertase"/>
    <property type="match status" value="2"/>
</dbReference>
<gene>
    <name evidence="1" type="ORF">DF168_02192</name>
</gene>
<dbReference type="AlphaFoldDB" id="A0A2Z4AKR6"/>
<protein>
    <recommendedName>
        <fullName evidence="3">Glycosyl hydrolase family 32 N-terminal domain-containing protein</fullName>
    </recommendedName>
</protein>
<evidence type="ECO:0008006" key="3">
    <source>
        <dbReference type="Google" id="ProtNLM"/>
    </source>
</evidence>
<dbReference type="EMBL" id="CP029803">
    <property type="protein sequence ID" value="AWT60967.1"/>
    <property type="molecule type" value="Genomic_DNA"/>
</dbReference>
<evidence type="ECO:0000313" key="1">
    <source>
        <dbReference type="EMBL" id="AWT60967.1"/>
    </source>
</evidence>
<evidence type="ECO:0000313" key="2">
    <source>
        <dbReference type="Proteomes" id="UP000247465"/>
    </source>
</evidence>
<dbReference type="KEGG" id="mtar:DF168_02192"/>
<dbReference type="Gene3D" id="2.115.10.20">
    <property type="entry name" value="Glycosyl hydrolase domain, family 43"/>
    <property type="match status" value="2"/>
</dbReference>
<dbReference type="InterPro" id="IPR023296">
    <property type="entry name" value="Glyco_hydro_beta-prop_sf"/>
</dbReference>